<dbReference type="GO" id="GO:0071111">
    <property type="term" value="F:cyclic-guanylate-specific phosphodiesterase activity"/>
    <property type="evidence" value="ECO:0007669"/>
    <property type="project" value="UniProtKB-EC"/>
</dbReference>
<dbReference type="PROSITE" id="PS50113">
    <property type="entry name" value="PAC"/>
    <property type="match status" value="2"/>
</dbReference>
<dbReference type="CDD" id="cd01949">
    <property type="entry name" value="GGDEF"/>
    <property type="match status" value="1"/>
</dbReference>
<dbReference type="SMART" id="SM00086">
    <property type="entry name" value="PAC"/>
    <property type="match status" value="2"/>
</dbReference>
<dbReference type="EMBL" id="CP033116">
    <property type="protein sequence ID" value="QFY55365.1"/>
    <property type="molecule type" value="Genomic_DNA"/>
</dbReference>
<comment type="catalytic activity">
    <reaction evidence="5">
        <text>3',3'-c-di-GMP + H2O = 5'-phosphoguanylyl(3'-&gt;5')guanosine + H(+)</text>
        <dbReference type="Rhea" id="RHEA:24902"/>
        <dbReference type="ChEBI" id="CHEBI:15377"/>
        <dbReference type="ChEBI" id="CHEBI:15378"/>
        <dbReference type="ChEBI" id="CHEBI:58754"/>
        <dbReference type="ChEBI" id="CHEBI:58805"/>
        <dbReference type="EC" id="3.1.4.52"/>
    </reaction>
    <physiologicalReaction direction="left-to-right" evidence="5">
        <dbReference type="Rhea" id="RHEA:24903"/>
    </physiologicalReaction>
</comment>
<feature type="domain" description="PAC" evidence="8">
    <location>
        <begin position="277"/>
        <end position="329"/>
    </location>
</feature>
<feature type="transmembrane region" description="Helical" evidence="6">
    <location>
        <begin position="7"/>
        <end position="24"/>
    </location>
</feature>
<dbReference type="Gene3D" id="3.30.450.20">
    <property type="entry name" value="PAS domain"/>
    <property type="match status" value="2"/>
</dbReference>
<dbReference type="PANTHER" id="PTHR44757:SF2">
    <property type="entry name" value="BIOFILM ARCHITECTURE MAINTENANCE PROTEIN MBAA"/>
    <property type="match status" value="1"/>
</dbReference>
<proteinExistence type="predicted"/>
<dbReference type="CDD" id="cd00130">
    <property type="entry name" value="PAS"/>
    <property type="match status" value="2"/>
</dbReference>
<evidence type="ECO:0000256" key="5">
    <source>
        <dbReference type="ARBA" id="ARBA00051114"/>
    </source>
</evidence>
<comment type="cofactor">
    <cofactor evidence="1">
        <name>Mg(2+)</name>
        <dbReference type="ChEBI" id="CHEBI:18420"/>
    </cofactor>
</comment>
<feature type="domain" description="EAL" evidence="9">
    <location>
        <begin position="503"/>
        <end position="757"/>
    </location>
</feature>
<dbReference type="SUPFAM" id="SSF55785">
    <property type="entry name" value="PYP-like sensor domain (PAS domain)"/>
    <property type="match status" value="2"/>
</dbReference>
<dbReference type="PROSITE" id="PS50887">
    <property type="entry name" value="GGDEF"/>
    <property type="match status" value="1"/>
</dbReference>
<dbReference type="InterPro" id="IPR000014">
    <property type="entry name" value="PAS"/>
</dbReference>
<dbReference type="EMBL" id="NWMT01000063">
    <property type="protein sequence ID" value="PCD00662.1"/>
    <property type="molecule type" value="Genomic_DNA"/>
</dbReference>
<feature type="transmembrane region" description="Helical" evidence="6">
    <location>
        <begin position="44"/>
        <end position="62"/>
    </location>
</feature>
<dbReference type="GO" id="GO:0071732">
    <property type="term" value="P:cellular response to nitric oxide"/>
    <property type="evidence" value="ECO:0007669"/>
    <property type="project" value="UniProtKB-ARBA"/>
</dbReference>
<dbReference type="InterPro" id="IPR035919">
    <property type="entry name" value="EAL_sf"/>
</dbReference>
<evidence type="ECO:0000313" key="13">
    <source>
        <dbReference type="Proteomes" id="UP000243750"/>
    </source>
</evidence>
<dbReference type="SUPFAM" id="SSF55073">
    <property type="entry name" value="Nucleotide cyclase"/>
    <property type="match status" value="1"/>
</dbReference>
<dbReference type="RefSeq" id="WP_096345611.1">
    <property type="nucleotide sequence ID" value="NZ_CP033116.1"/>
</dbReference>
<dbReference type="PANTHER" id="PTHR44757">
    <property type="entry name" value="DIGUANYLATE CYCLASE DGCP"/>
    <property type="match status" value="1"/>
</dbReference>
<dbReference type="CDD" id="cd01948">
    <property type="entry name" value="EAL"/>
    <property type="match status" value="1"/>
</dbReference>
<evidence type="ECO:0000313" key="11">
    <source>
        <dbReference type="EMBL" id="PCD00662.1"/>
    </source>
</evidence>
<dbReference type="Gene3D" id="3.20.20.450">
    <property type="entry name" value="EAL domain"/>
    <property type="match status" value="1"/>
</dbReference>
<dbReference type="InterPro" id="IPR013655">
    <property type="entry name" value="PAS_fold_3"/>
</dbReference>
<dbReference type="SUPFAM" id="SSF141868">
    <property type="entry name" value="EAL domain-like"/>
    <property type="match status" value="1"/>
</dbReference>
<accession>A0AA91U5V5</accession>
<evidence type="ECO:0000259" key="10">
    <source>
        <dbReference type="PROSITE" id="PS50887"/>
    </source>
</evidence>
<keyword evidence="6" id="KW-1133">Transmembrane helix</keyword>
<dbReference type="InterPro" id="IPR001633">
    <property type="entry name" value="EAL_dom"/>
</dbReference>
<dbReference type="GO" id="GO:0005886">
    <property type="term" value="C:plasma membrane"/>
    <property type="evidence" value="ECO:0007669"/>
    <property type="project" value="UniProtKB-SubCell"/>
</dbReference>
<dbReference type="SMART" id="SM00091">
    <property type="entry name" value="PAS"/>
    <property type="match status" value="2"/>
</dbReference>
<evidence type="ECO:0000259" key="7">
    <source>
        <dbReference type="PROSITE" id="PS50112"/>
    </source>
</evidence>
<feature type="domain" description="PAS" evidence="7">
    <location>
        <begin position="79"/>
        <end position="151"/>
    </location>
</feature>
<reference evidence="11 13" key="1">
    <citation type="submission" date="2017-09" db="EMBL/GenBank/DDBJ databases">
        <title>Bacterial and phytoplankton interrelationship in Kongsfjorden, an Arctic fjord.</title>
        <authorList>
            <person name="Sinha R."/>
            <person name="Krishnan K."/>
        </authorList>
    </citation>
    <scope>NUCLEOTIDE SEQUENCE [LARGE SCALE GENOMIC DNA]</scope>
    <source>
        <strain evidence="11 13">58</strain>
    </source>
</reference>
<dbReference type="InterPro" id="IPR000700">
    <property type="entry name" value="PAS-assoc_C"/>
</dbReference>
<dbReference type="EC" id="3.1.4.52" evidence="3"/>
<dbReference type="Pfam" id="PF08447">
    <property type="entry name" value="PAS_3"/>
    <property type="match status" value="1"/>
</dbReference>
<evidence type="ECO:0000313" key="14">
    <source>
        <dbReference type="Proteomes" id="UP000344571"/>
    </source>
</evidence>
<dbReference type="FunFam" id="3.30.70.270:FF:000001">
    <property type="entry name" value="Diguanylate cyclase domain protein"/>
    <property type="match status" value="1"/>
</dbReference>
<dbReference type="InterPro" id="IPR029787">
    <property type="entry name" value="Nucleotide_cyclase"/>
</dbReference>
<evidence type="ECO:0000256" key="3">
    <source>
        <dbReference type="ARBA" id="ARBA00012282"/>
    </source>
</evidence>
<dbReference type="Pfam" id="PF00990">
    <property type="entry name" value="GGDEF"/>
    <property type="match status" value="1"/>
</dbReference>
<dbReference type="PROSITE" id="PS50112">
    <property type="entry name" value="PAS"/>
    <property type="match status" value="2"/>
</dbReference>
<dbReference type="InterPro" id="IPR035965">
    <property type="entry name" value="PAS-like_dom_sf"/>
</dbReference>
<dbReference type="SMART" id="SM00052">
    <property type="entry name" value="EAL"/>
    <property type="match status" value="1"/>
</dbReference>
<evidence type="ECO:0000256" key="6">
    <source>
        <dbReference type="SAM" id="Phobius"/>
    </source>
</evidence>
<keyword evidence="6" id="KW-0812">Transmembrane</keyword>
<name>A0AA91U5V5_9GAMM</name>
<dbReference type="FunFam" id="3.20.20.450:FF:000001">
    <property type="entry name" value="Cyclic di-GMP phosphodiesterase yahA"/>
    <property type="match status" value="1"/>
</dbReference>
<sequence>MTSSRSAWHISLTYMVVATLWILFSDKVLLWLGVEIITQQRLQTLKGLLFVTVTGVLLFYSTRHHLRRRLQQEQALRHSEERFDLALLGSNDGVWDWDIVSGELYFSDRCKLVLGYPPEFDMNQQDTWLKRLHPEDRLSLQAELRRHIRGETERLDHVHRIRRRDGFYAWVQARGQAVRNAQGRAIRMVGIVCDVTQQKLDNERLQQAAVVFDSTNEGVVVSDSRNRITNVNNAFCRITGYTHDEVVGQKPGLLKSGWHDELFYREMWETLAHTGSWQGEIWNRRKDGEIYPQWQAINTVNDKSGKLTHYVAVFSDISVLKQSRQEIDFLAHHDPLTRLPNRLLLTERLTNALVRAKRREQRLGLIFIDLDRFKTVNDSLGHTAGDELLRQAAQRMSRLCREEDTLARLGGDEFVMLVENLAETDDITPIAQRLQRGFARPFDINGQLIHLSVSLGMSIFPEDGQEGGELLTNADAAVTQAKQNGRNTYAFYTQALTDNARLQMSLQADLHQAIKLHQLQVFYQPQIDMHSGRVIALEALVRWQHPQRGLIPPAEFLPVAQHVGLLIPIDEYVLQQACLQMRQWLDAGYPLTCVAVNMSGSTLERGDVVSNVKKALAGANLPAAHLELELTESEIMQQDDRCIDTLDALRGMGVRLSIDDFGTGYSSLLRLKRLPVDTLKIDRGFINDLPGSANDSAISRAIIALGQSLQMSIVAEGIETQAQHELLREMKCDVGQGYLYSKPQDVATITAYLIDHFRDELK</sequence>
<dbReference type="NCBIfam" id="TIGR00229">
    <property type="entry name" value="sensory_box"/>
    <property type="match status" value="2"/>
</dbReference>
<dbReference type="InterPro" id="IPR052155">
    <property type="entry name" value="Biofilm_reg_signaling"/>
</dbReference>
<feature type="domain" description="PAS" evidence="7">
    <location>
        <begin position="204"/>
        <end position="249"/>
    </location>
</feature>
<evidence type="ECO:0000259" key="8">
    <source>
        <dbReference type="PROSITE" id="PS50113"/>
    </source>
</evidence>
<protein>
    <recommendedName>
        <fullName evidence="3">cyclic-guanylate-specific phosphodiesterase</fullName>
        <ecNumber evidence="3">3.1.4.52</ecNumber>
    </recommendedName>
</protein>
<evidence type="ECO:0000259" key="9">
    <source>
        <dbReference type="PROSITE" id="PS50883"/>
    </source>
</evidence>
<evidence type="ECO:0000256" key="1">
    <source>
        <dbReference type="ARBA" id="ARBA00001946"/>
    </source>
</evidence>
<feature type="domain" description="GGDEF" evidence="10">
    <location>
        <begin position="361"/>
        <end position="494"/>
    </location>
</feature>
<dbReference type="PROSITE" id="PS50883">
    <property type="entry name" value="EAL"/>
    <property type="match status" value="1"/>
</dbReference>
<keyword evidence="14" id="KW-1185">Reference proteome</keyword>
<dbReference type="Pfam" id="PF00563">
    <property type="entry name" value="EAL"/>
    <property type="match status" value="1"/>
</dbReference>
<dbReference type="InterPro" id="IPR000160">
    <property type="entry name" value="GGDEF_dom"/>
</dbReference>
<dbReference type="InterPro" id="IPR043128">
    <property type="entry name" value="Rev_trsase/Diguanyl_cyclase"/>
</dbReference>
<organism evidence="11 13">
    <name type="scientific">Halopseudomonas pelagia</name>
    <dbReference type="NCBI Taxonomy" id="553151"/>
    <lineage>
        <taxon>Bacteria</taxon>
        <taxon>Pseudomonadati</taxon>
        <taxon>Pseudomonadota</taxon>
        <taxon>Gammaproteobacteria</taxon>
        <taxon>Pseudomonadales</taxon>
        <taxon>Pseudomonadaceae</taxon>
        <taxon>Halopseudomonas</taxon>
    </lineage>
</organism>
<dbReference type="Pfam" id="PF13426">
    <property type="entry name" value="PAS_9"/>
    <property type="match status" value="1"/>
</dbReference>
<gene>
    <name evidence="11" type="ORF">CO192_05645</name>
    <name evidence="12" type="ORF">EAO82_02610</name>
</gene>
<comment type="subcellular location">
    <subcellularLocation>
        <location evidence="2">Cell inner membrane</location>
    </subcellularLocation>
</comment>
<keyword evidence="6" id="KW-0472">Membrane</keyword>
<dbReference type="Gene3D" id="3.30.70.270">
    <property type="match status" value="1"/>
</dbReference>
<dbReference type="SMART" id="SM00267">
    <property type="entry name" value="GGDEF"/>
    <property type="match status" value="1"/>
</dbReference>
<dbReference type="NCBIfam" id="TIGR00254">
    <property type="entry name" value="GGDEF"/>
    <property type="match status" value="1"/>
</dbReference>
<dbReference type="AlphaFoldDB" id="A0AA91U5V5"/>
<dbReference type="InterPro" id="IPR001610">
    <property type="entry name" value="PAC"/>
</dbReference>
<evidence type="ECO:0000313" key="12">
    <source>
        <dbReference type="EMBL" id="QFY55365.1"/>
    </source>
</evidence>
<reference evidence="12 14" key="2">
    <citation type="submission" date="2018-10" db="EMBL/GenBank/DDBJ databases">
        <title>Complete genome sequence of Pseudomonas pelagia strain Kongs-67.</title>
        <authorList>
            <person name="Sinha R.K."/>
            <person name="Krishnan K."/>
        </authorList>
    </citation>
    <scope>NUCLEOTIDE SEQUENCE [LARGE SCALE GENOMIC DNA]</scope>
    <source>
        <strain evidence="12 14">Kongs-67</strain>
    </source>
</reference>
<evidence type="ECO:0000256" key="2">
    <source>
        <dbReference type="ARBA" id="ARBA00004533"/>
    </source>
</evidence>
<dbReference type="Proteomes" id="UP000243750">
    <property type="component" value="Unassembled WGS sequence"/>
</dbReference>
<dbReference type="Proteomes" id="UP000344571">
    <property type="component" value="Chromosome"/>
</dbReference>
<evidence type="ECO:0000256" key="4">
    <source>
        <dbReference type="ARBA" id="ARBA00022636"/>
    </source>
</evidence>
<keyword evidence="4" id="KW-0973">c-di-GMP</keyword>
<feature type="domain" description="PAC" evidence="8">
    <location>
        <begin position="155"/>
        <end position="207"/>
    </location>
</feature>